<dbReference type="PROSITE" id="PS50263">
    <property type="entry name" value="CN_HYDROLASE"/>
    <property type="match status" value="1"/>
</dbReference>
<dbReference type="RefSeq" id="WP_315606142.1">
    <property type="nucleotide sequence ID" value="NZ_CP130318.1"/>
</dbReference>
<dbReference type="InterPro" id="IPR003010">
    <property type="entry name" value="C-N_Hydrolase"/>
</dbReference>
<dbReference type="InterPro" id="IPR036526">
    <property type="entry name" value="C-N_Hydrolase_sf"/>
</dbReference>
<gene>
    <name evidence="3" type="ORF">MJA45_04770</name>
</gene>
<dbReference type="Gene3D" id="3.60.110.10">
    <property type="entry name" value="Carbon-nitrogen hydrolase"/>
    <property type="match status" value="1"/>
</dbReference>
<evidence type="ECO:0000259" key="2">
    <source>
        <dbReference type="PROSITE" id="PS50263"/>
    </source>
</evidence>
<protein>
    <submittedName>
        <fullName evidence="3">Nitrilase-related carbon-nitrogen hydrolase</fullName>
    </submittedName>
</protein>
<keyword evidence="1 3" id="KW-0378">Hydrolase</keyword>
<organism evidence="3 4">
    <name type="scientific">Paenibacillus aurantius</name>
    <dbReference type="NCBI Taxonomy" id="2918900"/>
    <lineage>
        <taxon>Bacteria</taxon>
        <taxon>Bacillati</taxon>
        <taxon>Bacillota</taxon>
        <taxon>Bacilli</taxon>
        <taxon>Bacillales</taxon>
        <taxon>Paenibacillaceae</taxon>
        <taxon>Paenibacillus</taxon>
    </lineage>
</organism>
<sequence length="298" mass="33486">MKVATSQYRVKSITCFEDFAGHVRWHVEQAAAQGAELLLLPEFFTAELLTLNKNLGKHPDFPALFEQYGKAHTEDIQACCRELGMEFGMILAGGTHFTFDPEDGRYYNTCFVFAPDGRMYQQSKVHPSYELVYNKEMTSPAKDLGTFDINGIRLGASICYDCSFPEVSRILGMLGADIILAPTCTLDAWGSERSVLFSKARATENQVYVINSQLIGFLPFPPHLPYGFAFTGISGIYAPIHPMVGHSDGIVRQGEPNVEMVVTADIDLDYLREVRLKGHNQNRKDMRPDFYKRFEVTA</sequence>
<reference evidence="3 4" key="1">
    <citation type="submission" date="2022-02" db="EMBL/GenBank/DDBJ databases">
        <title>Paenibacillus sp. MBLB1776 Whole Genome Shotgun Sequencing.</title>
        <authorList>
            <person name="Hwang C.Y."/>
            <person name="Cho E.-S."/>
            <person name="Seo M.-J."/>
        </authorList>
    </citation>
    <scope>NUCLEOTIDE SEQUENCE [LARGE SCALE GENOMIC DNA]</scope>
    <source>
        <strain evidence="3 4">MBLB1776</strain>
    </source>
</reference>
<dbReference type="KEGG" id="paun:MJA45_04770"/>
<dbReference type="Proteomes" id="UP001305702">
    <property type="component" value="Chromosome"/>
</dbReference>
<dbReference type="EMBL" id="CP130318">
    <property type="protein sequence ID" value="WNQ12365.1"/>
    <property type="molecule type" value="Genomic_DNA"/>
</dbReference>
<dbReference type="SUPFAM" id="SSF56317">
    <property type="entry name" value="Carbon-nitrogen hydrolase"/>
    <property type="match status" value="1"/>
</dbReference>
<dbReference type="GO" id="GO:0016811">
    <property type="term" value="F:hydrolase activity, acting on carbon-nitrogen (but not peptide) bonds, in linear amides"/>
    <property type="evidence" value="ECO:0007669"/>
    <property type="project" value="TreeGrafter"/>
</dbReference>
<evidence type="ECO:0000256" key="1">
    <source>
        <dbReference type="ARBA" id="ARBA00022801"/>
    </source>
</evidence>
<feature type="domain" description="CN hydrolase" evidence="2">
    <location>
        <begin position="1"/>
        <end position="268"/>
    </location>
</feature>
<evidence type="ECO:0000313" key="4">
    <source>
        <dbReference type="Proteomes" id="UP001305702"/>
    </source>
</evidence>
<proteinExistence type="predicted"/>
<evidence type="ECO:0000313" key="3">
    <source>
        <dbReference type="EMBL" id="WNQ12365.1"/>
    </source>
</evidence>
<name>A0AA96LHV2_9BACL</name>
<dbReference type="AlphaFoldDB" id="A0AA96LHV2"/>
<dbReference type="Pfam" id="PF00795">
    <property type="entry name" value="CN_hydrolase"/>
    <property type="match status" value="1"/>
</dbReference>
<accession>A0AA96LHV2</accession>
<dbReference type="PANTHER" id="PTHR43674">
    <property type="entry name" value="NITRILASE C965.09-RELATED"/>
    <property type="match status" value="1"/>
</dbReference>
<dbReference type="PANTHER" id="PTHR43674:SF2">
    <property type="entry name" value="BETA-UREIDOPROPIONASE"/>
    <property type="match status" value="1"/>
</dbReference>
<keyword evidence="4" id="KW-1185">Reference proteome</keyword>
<dbReference type="InterPro" id="IPR050345">
    <property type="entry name" value="Aliph_Amidase/BUP"/>
</dbReference>